<sequence>MNTTPLSKEQLENAHFNLVKSLTPQQKQLMADFGKNMYSNFDKYQTPSEGKSQPPSLPFDQKFEQLMRMIESGLLQTDLKKSEIKMLKKVYGNDWKQKLFNCFNCFNCFNF</sequence>
<dbReference type="OrthoDB" id="39360at10239"/>
<protein>
    <submittedName>
        <fullName evidence="1">Uncharacterized protein</fullName>
    </submittedName>
</protein>
<dbReference type="RefSeq" id="YP_009046786.1">
    <property type="nucleotide sequence ID" value="NC_024451.1"/>
</dbReference>
<proteinExistence type="predicted"/>
<reference evidence="1 2" key="1">
    <citation type="journal article" date="2014" name="J. Gen. Virol.">
        <title>Genome sequence of a crustacean iridovirus, IIV31, isolated from the pill bug, Armadillidium vulgare.</title>
        <authorList>
            <person name="Piegu B."/>
            <person name="Guizard S."/>
            <person name="Yeping T."/>
            <person name="Cruaud C."/>
            <person name="Asgari S."/>
            <person name="Bideshi D.K."/>
            <person name="Federici B.A."/>
            <person name="Bigot Y."/>
        </authorList>
    </citation>
    <scope>NUCLEOTIDE SEQUENCE [LARGE SCALE GENOMIC DNA]</scope>
</reference>
<keyword evidence="2" id="KW-1185">Reference proteome</keyword>
<dbReference type="KEGG" id="vg:19738756"/>
<name>A0A068QLR6_9VIRU</name>
<dbReference type="GeneID" id="19738756"/>
<accession>A0A068QLR6</accession>
<organism evidence="1 2">
    <name type="scientific">Armadillidium vulgare iridescent virus</name>
    <dbReference type="NCBI Taxonomy" id="72201"/>
    <lineage>
        <taxon>Viruses</taxon>
        <taxon>Varidnaviria</taxon>
        <taxon>Bamfordvirae</taxon>
        <taxon>Nucleocytoviricota</taxon>
        <taxon>Megaviricetes</taxon>
        <taxon>Pimascovirales</taxon>
        <taxon>Pimascovirales incertae sedis</taxon>
        <taxon>Iridoviridae</taxon>
        <taxon>Betairidovirinae</taxon>
        <taxon>Iridovirus</taxon>
        <taxon>Iridovirus armadillidium1</taxon>
        <taxon>Invertebrate iridescent virus 31</taxon>
    </lineage>
</organism>
<evidence type="ECO:0000313" key="2">
    <source>
        <dbReference type="Proteomes" id="UP000114278"/>
    </source>
</evidence>
<evidence type="ECO:0000313" key="1">
    <source>
        <dbReference type="EMBL" id="CCV02544.1"/>
    </source>
</evidence>
<gene>
    <name evidence="1" type="primary">172R</name>
    <name evidence="1" type="ORF">IIV31_172R</name>
</gene>
<dbReference type="EMBL" id="HF920637">
    <property type="protein sequence ID" value="CCV02544.1"/>
    <property type="molecule type" value="Genomic_DNA"/>
</dbReference>
<dbReference type="Proteomes" id="UP000114278">
    <property type="component" value="Segment"/>
</dbReference>